<dbReference type="Proteomes" id="UP001234178">
    <property type="component" value="Unassembled WGS sequence"/>
</dbReference>
<comment type="caution">
    <text evidence="1">The sequence shown here is derived from an EMBL/GenBank/DDBJ whole genome shotgun (WGS) entry which is preliminary data.</text>
</comment>
<keyword evidence="2" id="KW-1185">Reference proteome</keyword>
<organism evidence="1 2">
    <name type="scientific">Daphnia magna</name>
    <dbReference type="NCBI Taxonomy" id="35525"/>
    <lineage>
        <taxon>Eukaryota</taxon>
        <taxon>Metazoa</taxon>
        <taxon>Ecdysozoa</taxon>
        <taxon>Arthropoda</taxon>
        <taxon>Crustacea</taxon>
        <taxon>Branchiopoda</taxon>
        <taxon>Diplostraca</taxon>
        <taxon>Cladocera</taxon>
        <taxon>Anomopoda</taxon>
        <taxon>Daphniidae</taxon>
        <taxon>Daphnia</taxon>
    </lineage>
</organism>
<proteinExistence type="predicted"/>
<reference evidence="1 2" key="1">
    <citation type="journal article" date="2023" name="Nucleic Acids Res.">
        <title>The hologenome of Daphnia magna reveals possible DNA methylation and microbiome-mediated evolution of the host genome.</title>
        <authorList>
            <person name="Chaturvedi A."/>
            <person name="Li X."/>
            <person name="Dhandapani V."/>
            <person name="Marshall H."/>
            <person name="Kissane S."/>
            <person name="Cuenca-Cambronero M."/>
            <person name="Asole G."/>
            <person name="Calvet F."/>
            <person name="Ruiz-Romero M."/>
            <person name="Marangio P."/>
            <person name="Guigo R."/>
            <person name="Rago D."/>
            <person name="Mirbahai L."/>
            <person name="Eastwood N."/>
            <person name="Colbourne J.K."/>
            <person name="Zhou J."/>
            <person name="Mallon E."/>
            <person name="Orsini L."/>
        </authorList>
    </citation>
    <scope>NUCLEOTIDE SEQUENCE [LARGE SCALE GENOMIC DNA]</scope>
    <source>
        <strain evidence="1">LRV0_1</strain>
    </source>
</reference>
<evidence type="ECO:0000313" key="2">
    <source>
        <dbReference type="Proteomes" id="UP001234178"/>
    </source>
</evidence>
<gene>
    <name evidence="1" type="ORF">OUZ56_013811</name>
</gene>
<dbReference type="EMBL" id="JAOYFB010000002">
    <property type="protein sequence ID" value="KAK4008678.1"/>
    <property type="molecule type" value="Genomic_DNA"/>
</dbReference>
<name>A0ABQ9Z701_9CRUS</name>
<evidence type="ECO:0000313" key="1">
    <source>
        <dbReference type="EMBL" id="KAK4008678.1"/>
    </source>
</evidence>
<protein>
    <recommendedName>
        <fullName evidence="3">Secreted protein</fullName>
    </recommendedName>
</protein>
<evidence type="ECO:0008006" key="3">
    <source>
        <dbReference type="Google" id="ProtNLM"/>
    </source>
</evidence>
<sequence length="88" mass="9812">MVFARCLKSSISLFPSLFFASSDFSFRFKDRGVGGRIRNTDSTNLVFSSLLSYNKKIASLSGYVTPTLPVFLCQTERLSTLLQVPFTS</sequence>
<accession>A0ABQ9Z701</accession>